<proteinExistence type="predicted"/>
<feature type="transmembrane region" description="Helical" evidence="1">
    <location>
        <begin position="102"/>
        <end position="128"/>
    </location>
</feature>
<feature type="chain" id="PRO_5012826402" description="Transmembrane protein" evidence="2">
    <location>
        <begin position="17"/>
        <end position="145"/>
    </location>
</feature>
<dbReference type="STRING" id="56857.A0A200R5S3"/>
<protein>
    <recommendedName>
        <fullName evidence="5">Transmembrane protein</fullName>
    </recommendedName>
</protein>
<sequence length="145" mass="15626">MAAFLLFFFLFPLSSLYNIAQVQAQARAPHGLVFENPIAFSPSAFDFFHPNSPSPKTDEPCDESECAPMAAQSTFSTSSAVVRATPAHESRVSTSQSSRRSIGAGGIAGIVFGFVFAVLLAIGVYYVMITRRTNLNRSNSVQPDV</sequence>
<organism evidence="3 4">
    <name type="scientific">Macleaya cordata</name>
    <name type="common">Five-seeded plume-poppy</name>
    <name type="synonym">Bocconia cordata</name>
    <dbReference type="NCBI Taxonomy" id="56857"/>
    <lineage>
        <taxon>Eukaryota</taxon>
        <taxon>Viridiplantae</taxon>
        <taxon>Streptophyta</taxon>
        <taxon>Embryophyta</taxon>
        <taxon>Tracheophyta</taxon>
        <taxon>Spermatophyta</taxon>
        <taxon>Magnoliopsida</taxon>
        <taxon>Ranunculales</taxon>
        <taxon>Papaveraceae</taxon>
        <taxon>Papaveroideae</taxon>
        <taxon>Macleaya</taxon>
    </lineage>
</organism>
<dbReference type="PANTHER" id="PTHR35718:SF1">
    <property type="entry name" value="EXPRESSED PROTEIN"/>
    <property type="match status" value="1"/>
</dbReference>
<dbReference type="AlphaFoldDB" id="A0A200R5S3"/>
<dbReference type="PANTHER" id="PTHR35718">
    <property type="entry name" value="EXPRESSED PROTEIN"/>
    <property type="match status" value="1"/>
</dbReference>
<keyword evidence="4" id="KW-1185">Reference proteome</keyword>
<name>A0A200R5S3_MACCD</name>
<feature type="signal peptide" evidence="2">
    <location>
        <begin position="1"/>
        <end position="16"/>
    </location>
</feature>
<dbReference type="FunCoup" id="A0A200R5S3">
    <property type="interactions" value="442"/>
</dbReference>
<dbReference type="OrthoDB" id="1929763at2759"/>
<dbReference type="EMBL" id="MVGT01000437">
    <property type="protein sequence ID" value="OVA18081.1"/>
    <property type="molecule type" value="Genomic_DNA"/>
</dbReference>
<reference evidence="3 4" key="1">
    <citation type="journal article" date="2017" name="Mol. Plant">
        <title>The Genome of Medicinal Plant Macleaya cordata Provides New Insights into Benzylisoquinoline Alkaloids Metabolism.</title>
        <authorList>
            <person name="Liu X."/>
            <person name="Liu Y."/>
            <person name="Huang P."/>
            <person name="Ma Y."/>
            <person name="Qing Z."/>
            <person name="Tang Q."/>
            <person name="Cao H."/>
            <person name="Cheng P."/>
            <person name="Zheng Y."/>
            <person name="Yuan Z."/>
            <person name="Zhou Y."/>
            <person name="Liu J."/>
            <person name="Tang Z."/>
            <person name="Zhuo Y."/>
            <person name="Zhang Y."/>
            <person name="Yu L."/>
            <person name="Huang J."/>
            <person name="Yang P."/>
            <person name="Peng Q."/>
            <person name="Zhang J."/>
            <person name="Jiang W."/>
            <person name="Zhang Z."/>
            <person name="Lin K."/>
            <person name="Ro D.K."/>
            <person name="Chen X."/>
            <person name="Xiong X."/>
            <person name="Shang Y."/>
            <person name="Huang S."/>
            <person name="Zeng J."/>
        </authorList>
    </citation>
    <scope>NUCLEOTIDE SEQUENCE [LARGE SCALE GENOMIC DNA]</scope>
    <source>
        <strain evidence="4">cv. BLH2017</strain>
        <tissue evidence="3">Root</tissue>
    </source>
</reference>
<keyword evidence="1" id="KW-0472">Membrane</keyword>
<accession>A0A200R5S3</accession>
<keyword evidence="2" id="KW-0732">Signal</keyword>
<evidence type="ECO:0000256" key="2">
    <source>
        <dbReference type="SAM" id="SignalP"/>
    </source>
</evidence>
<evidence type="ECO:0000256" key="1">
    <source>
        <dbReference type="SAM" id="Phobius"/>
    </source>
</evidence>
<comment type="caution">
    <text evidence="3">The sequence shown here is derived from an EMBL/GenBank/DDBJ whole genome shotgun (WGS) entry which is preliminary data.</text>
</comment>
<dbReference type="OMA" id="AYESPMA"/>
<evidence type="ECO:0008006" key="5">
    <source>
        <dbReference type="Google" id="ProtNLM"/>
    </source>
</evidence>
<keyword evidence="1" id="KW-1133">Transmembrane helix</keyword>
<dbReference type="Proteomes" id="UP000195402">
    <property type="component" value="Unassembled WGS sequence"/>
</dbReference>
<evidence type="ECO:0000313" key="4">
    <source>
        <dbReference type="Proteomes" id="UP000195402"/>
    </source>
</evidence>
<gene>
    <name evidence="3" type="ORF">BVC80_1835g494</name>
</gene>
<keyword evidence="1" id="KW-0812">Transmembrane</keyword>
<dbReference type="InParanoid" id="A0A200R5S3"/>
<evidence type="ECO:0000313" key="3">
    <source>
        <dbReference type="EMBL" id="OVA18081.1"/>
    </source>
</evidence>